<name>H6QAN8_PYROT</name>
<gene>
    <name evidence="2" type="ordered locus">Pogu_1637</name>
</gene>
<evidence type="ECO:0000313" key="3">
    <source>
        <dbReference type="Proteomes" id="UP000009062"/>
    </source>
</evidence>
<dbReference type="Proteomes" id="UP000009062">
    <property type="component" value="Chromosome"/>
</dbReference>
<evidence type="ECO:0000313" key="2">
    <source>
        <dbReference type="EMBL" id="AFA39664.1"/>
    </source>
</evidence>
<organism evidence="2 3">
    <name type="scientific">Pyrobaculum oguniense (strain DSM 13380 / JCM 10595 / TE7)</name>
    <dbReference type="NCBI Taxonomy" id="698757"/>
    <lineage>
        <taxon>Archaea</taxon>
        <taxon>Thermoproteota</taxon>
        <taxon>Thermoprotei</taxon>
        <taxon>Thermoproteales</taxon>
        <taxon>Thermoproteaceae</taxon>
        <taxon>Pyrobaculum</taxon>
    </lineage>
</organism>
<dbReference type="AlphaFoldDB" id="H6QAN8"/>
<reference evidence="2 3" key="1">
    <citation type="journal article" date="2012" name="Stand. Genomic Sci.">
        <title>Complete genome sequence of Pyrobaculum oguniense.</title>
        <authorList>
            <person name="Bernick D.L."/>
            <person name="Karplus K."/>
            <person name="Lui L.M."/>
            <person name="Coker J.K."/>
            <person name="Murphy J.N."/>
            <person name="Chan P.P."/>
            <person name="Cozen A.E."/>
            <person name="Lowe T.M."/>
        </authorList>
    </citation>
    <scope>NUCLEOTIDE SEQUENCE [LARGE SCALE GENOMIC DNA]</scope>
    <source>
        <strain evidence="2 3">TE7</strain>
    </source>
</reference>
<dbReference type="EMBL" id="CP003316">
    <property type="protein sequence ID" value="AFA39664.1"/>
    <property type="molecule type" value="Genomic_DNA"/>
</dbReference>
<accession>H6QAN8</accession>
<protein>
    <submittedName>
        <fullName evidence="2">Uncharacterized protein</fullName>
    </submittedName>
</protein>
<dbReference type="KEGG" id="pog:Pogu_1637"/>
<dbReference type="HOGENOM" id="CLU_2313904_0_0_2"/>
<feature type="compositionally biased region" description="Basic residues" evidence="1">
    <location>
        <begin position="12"/>
        <end position="22"/>
    </location>
</feature>
<sequence>MLGLSSTPTARSPKRSLKRRGGGTKWPRINALRSHDIHLHVLGPADDGARQKDAMEGARRRMDVGSATFANVHFSGFVDVWRGGFWAWGRSPTPRRRRG</sequence>
<keyword evidence="3" id="KW-1185">Reference proteome</keyword>
<evidence type="ECO:0000256" key="1">
    <source>
        <dbReference type="SAM" id="MobiDB-lite"/>
    </source>
</evidence>
<proteinExistence type="predicted"/>
<dbReference type="STRING" id="698757.Pogu_1637"/>
<feature type="region of interest" description="Disordered" evidence="1">
    <location>
        <begin position="1"/>
        <end position="27"/>
    </location>
</feature>
<feature type="compositionally biased region" description="Polar residues" evidence="1">
    <location>
        <begin position="1"/>
        <end position="10"/>
    </location>
</feature>